<accession>A0A510K764</accession>
<gene>
    <name evidence="2" type="ORF">JMUB3933_0993</name>
</gene>
<name>A0A510K764_9FUSO</name>
<proteinExistence type="predicted"/>
<keyword evidence="1" id="KW-1133">Transmembrane helix</keyword>
<protein>
    <submittedName>
        <fullName evidence="2">Uncharacterized protein</fullName>
    </submittedName>
</protein>
<evidence type="ECO:0000313" key="2">
    <source>
        <dbReference type="EMBL" id="BBM47492.1"/>
    </source>
</evidence>
<keyword evidence="1" id="KW-0472">Membrane</keyword>
<evidence type="ECO:0000256" key="1">
    <source>
        <dbReference type="SAM" id="Phobius"/>
    </source>
</evidence>
<organism evidence="2 3">
    <name type="scientific">Leptotrichia wadei</name>
    <dbReference type="NCBI Taxonomy" id="157687"/>
    <lineage>
        <taxon>Bacteria</taxon>
        <taxon>Fusobacteriati</taxon>
        <taxon>Fusobacteriota</taxon>
        <taxon>Fusobacteriia</taxon>
        <taxon>Fusobacteriales</taxon>
        <taxon>Leptotrichiaceae</taxon>
        <taxon>Leptotrichia</taxon>
    </lineage>
</organism>
<sequence>MIYDILDFLEELFWKVRAYYRKRKSIVISIFIFIISIYAGSLIYFLKDERIKLVKENWKYDFWYVHKFDFKKKIYAMNYGFSLNETVRLYNFNFKRHLVGWKWKIGSKDVFYVFILPYNRKYLYVPERQILYLKKVDYSKKFEKEAMDYKNIGKYFFEIKLVEDEKDRKIRKFLKFLEENN</sequence>
<evidence type="ECO:0000313" key="3">
    <source>
        <dbReference type="Proteomes" id="UP000321397"/>
    </source>
</evidence>
<dbReference type="Proteomes" id="UP000321397">
    <property type="component" value="Chromosome"/>
</dbReference>
<dbReference type="RefSeq" id="WP_146960585.1">
    <property type="nucleotide sequence ID" value="NZ_AP019834.1"/>
</dbReference>
<dbReference type="AlphaFoldDB" id="A0A510K764"/>
<feature type="transmembrane region" description="Helical" evidence="1">
    <location>
        <begin position="26"/>
        <end position="46"/>
    </location>
</feature>
<dbReference type="EMBL" id="AP019834">
    <property type="protein sequence ID" value="BBM47492.1"/>
    <property type="molecule type" value="Genomic_DNA"/>
</dbReference>
<keyword evidence="1" id="KW-0812">Transmembrane</keyword>
<reference evidence="2 3" key="1">
    <citation type="submission" date="2019-07" db="EMBL/GenBank/DDBJ databases">
        <title>Complete Genome Sequence of Leptotrichia wadei Strain JMUB3933.</title>
        <authorList>
            <person name="Watanabe S."/>
            <person name="Cui L."/>
        </authorList>
    </citation>
    <scope>NUCLEOTIDE SEQUENCE [LARGE SCALE GENOMIC DNA]</scope>
    <source>
        <strain evidence="2 3">JMUB3933</strain>
    </source>
</reference>